<accession>A0A0A9F885</accession>
<evidence type="ECO:0000313" key="1">
    <source>
        <dbReference type="EMBL" id="JAE08537.1"/>
    </source>
</evidence>
<organism evidence="1">
    <name type="scientific">Arundo donax</name>
    <name type="common">Giant reed</name>
    <name type="synonym">Donax arundinaceus</name>
    <dbReference type="NCBI Taxonomy" id="35708"/>
    <lineage>
        <taxon>Eukaryota</taxon>
        <taxon>Viridiplantae</taxon>
        <taxon>Streptophyta</taxon>
        <taxon>Embryophyta</taxon>
        <taxon>Tracheophyta</taxon>
        <taxon>Spermatophyta</taxon>
        <taxon>Magnoliopsida</taxon>
        <taxon>Liliopsida</taxon>
        <taxon>Poales</taxon>
        <taxon>Poaceae</taxon>
        <taxon>PACMAD clade</taxon>
        <taxon>Arundinoideae</taxon>
        <taxon>Arundineae</taxon>
        <taxon>Arundo</taxon>
    </lineage>
</organism>
<reference evidence="1" key="2">
    <citation type="journal article" date="2015" name="Data Brief">
        <title>Shoot transcriptome of the giant reed, Arundo donax.</title>
        <authorList>
            <person name="Barrero R.A."/>
            <person name="Guerrero F.D."/>
            <person name="Moolhuijzen P."/>
            <person name="Goolsby J.A."/>
            <person name="Tidwell J."/>
            <person name="Bellgard S.E."/>
            <person name="Bellgard M.I."/>
        </authorList>
    </citation>
    <scope>NUCLEOTIDE SEQUENCE</scope>
    <source>
        <tissue evidence="1">Shoot tissue taken approximately 20 cm above the soil surface</tissue>
    </source>
</reference>
<name>A0A0A9F885_ARUDO</name>
<sequence>MLVNTVPSMCPAASGAILPTCAGESLGTGWSPVAHMRKISREPNASWKAVMVYGNGSTSITCLL</sequence>
<protein>
    <submittedName>
        <fullName evidence="1">Ppt1</fullName>
    </submittedName>
</protein>
<reference evidence="1" key="1">
    <citation type="submission" date="2014-09" db="EMBL/GenBank/DDBJ databases">
        <authorList>
            <person name="Magalhaes I.L.F."/>
            <person name="Oliveira U."/>
            <person name="Santos F.R."/>
            <person name="Vidigal T.H.D.A."/>
            <person name="Brescovit A.D."/>
            <person name="Santos A.J."/>
        </authorList>
    </citation>
    <scope>NUCLEOTIDE SEQUENCE</scope>
    <source>
        <tissue evidence="1">Shoot tissue taken approximately 20 cm above the soil surface</tissue>
    </source>
</reference>
<dbReference type="AlphaFoldDB" id="A0A0A9F885"/>
<proteinExistence type="predicted"/>
<dbReference type="EMBL" id="GBRH01189359">
    <property type="protein sequence ID" value="JAE08537.1"/>
    <property type="molecule type" value="Transcribed_RNA"/>
</dbReference>